<dbReference type="Pfam" id="PF01248">
    <property type="entry name" value="Ribosomal_L7Ae"/>
    <property type="match status" value="1"/>
</dbReference>
<keyword evidence="3" id="KW-1185">Reference proteome</keyword>
<protein>
    <recommendedName>
        <fullName evidence="2">Ribosomal protein eL8/eL30/eS12/Gadd45 domain-containing protein</fullName>
    </recommendedName>
</protein>
<feature type="region of interest" description="Disordered" evidence="1">
    <location>
        <begin position="1"/>
        <end position="78"/>
    </location>
</feature>
<dbReference type="SUPFAM" id="SSF55315">
    <property type="entry name" value="L30e-like"/>
    <property type="match status" value="1"/>
</dbReference>
<name>A0AAF3FF04_9BILA</name>
<feature type="compositionally biased region" description="Basic and acidic residues" evidence="1">
    <location>
        <begin position="62"/>
        <end position="78"/>
    </location>
</feature>
<feature type="compositionally biased region" description="Basic and acidic residues" evidence="1">
    <location>
        <begin position="1"/>
        <end position="12"/>
    </location>
</feature>
<dbReference type="InterPro" id="IPR040051">
    <property type="entry name" value="SECISBP2"/>
</dbReference>
<sequence length="251" mass="28899">MKHIDTLSRTTKETITSSECSNEGKTTKGAQWKKPTTRNLAEYLVPTKDPLPKINKRTTPNEPKKQVKNQEKKKEKATHLKKKLENFRASNGPLERTTNKLLPLEEELDKAVLLLIKTLKKFQDRVWKKSQEKARAHRRLVFGLHETLKRIRAEDVKIVVTARNIDKEMEQETVTSLLLDLKKECVKRRLPLINSATKLELSKACSKFPYTNVIAILDTSGAEHYLSEVTRLNEQATFQKELSEHQSSLFA</sequence>
<evidence type="ECO:0000259" key="2">
    <source>
        <dbReference type="Pfam" id="PF01248"/>
    </source>
</evidence>
<organism evidence="3 4">
    <name type="scientific">Mesorhabditis belari</name>
    <dbReference type="NCBI Taxonomy" id="2138241"/>
    <lineage>
        <taxon>Eukaryota</taxon>
        <taxon>Metazoa</taxon>
        <taxon>Ecdysozoa</taxon>
        <taxon>Nematoda</taxon>
        <taxon>Chromadorea</taxon>
        <taxon>Rhabditida</taxon>
        <taxon>Rhabditina</taxon>
        <taxon>Rhabditomorpha</taxon>
        <taxon>Rhabditoidea</taxon>
        <taxon>Rhabditidae</taxon>
        <taxon>Mesorhabditinae</taxon>
        <taxon>Mesorhabditis</taxon>
    </lineage>
</organism>
<feature type="compositionally biased region" description="Polar residues" evidence="1">
    <location>
        <begin position="13"/>
        <end position="24"/>
    </location>
</feature>
<dbReference type="InterPro" id="IPR029064">
    <property type="entry name" value="Ribosomal_eL30-like_sf"/>
</dbReference>
<dbReference type="PANTHER" id="PTHR13284:SF4">
    <property type="entry name" value="C2H2-TYPE DOMAIN-CONTAINING PROTEIN"/>
    <property type="match status" value="1"/>
</dbReference>
<dbReference type="GO" id="GO:0005739">
    <property type="term" value="C:mitochondrion"/>
    <property type="evidence" value="ECO:0007669"/>
    <property type="project" value="TreeGrafter"/>
</dbReference>
<dbReference type="GO" id="GO:0035368">
    <property type="term" value="F:selenocysteine insertion sequence binding"/>
    <property type="evidence" value="ECO:0007669"/>
    <property type="project" value="InterPro"/>
</dbReference>
<reference evidence="4" key="1">
    <citation type="submission" date="2024-02" db="UniProtKB">
        <authorList>
            <consortium name="WormBaseParasite"/>
        </authorList>
    </citation>
    <scope>IDENTIFICATION</scope>
</reference>
<dbReference type="AlphaFoldDB" id="A0AAF3FF04"/>
<dbReference type="InterPro" id="IPR004038">
    <property type="entry name" value="Ribosomal_eL8/eL30/eS12/Gad45"/>
</dbReference>
<dbReference type="GO" id="GO:1990904">
    <property type="term" value="C:ribonucleoprotein complex"/>
    <property type="evidence" value="ECO:0007669"/>
    <property type="project" value="TreeGrafter"/>
</dbReference>
<proteinExistence type="predicted"/>
<dbReference type="Gene3D" id="3.30.1330.30">
    <property type="match status" value="1"/>
</dbReference>
<evidence type="ECO:0000256" key="1">
    <source>
        <dbReference type="SAM" id="MobiDB-lite"/>
    </source>
</evidence>
<dbReference type="GO" id="GO:0043021">
    <property type="term" value="F:ribonucleoprotein complex binding"/>
    <property type="evidence" value="ECO:0007669"/>
    <property type="project" value="TreeGrafter"/>
</dbReference>
<dbReference type="WBParaSite" id="MBELARI_LOCUS5206">
    <property type="protein sequence ID" value="MBELARI_LOCUS5206"/>
    <property type="gene ID" value="MBELARI_LOCUS5206"/>
</dbReference>
<dbReference type="PANTHER" id="PTHR13284">
    <property type="entry name" value="GH01354P"/>
    <property type="match status" value="1"/>
</dbReference>
<evidence type="ECO:0000313" key="4">
    <source>
        <dbReference type="WBParaSite" id="MBELARI_LOCUS5206"/>
    </source>
</evidence>
<dbReference type="GO" id="GO:0003730">
    <property type="term" value="F:mRNA 3'-UTR binding"/>
    <property type="evidence" value="ECO:0007669"/>
    <property type="project" value="TreeGrafter"/>
</dbReference>
<evidence type="ECO:0000313" key="3">
    <source>
        <dbReference type="Proteomes" id="UP000887575"/>
    </source>
</evidence>
<accession>A0AAF3FF04</accession>
<feature type="domain" description="Ribosomal protein eL8/eL30/eS12/Gadd45" evidence="2">
    <location>
        <begin position="127"/>
        <end position="221"/>
    </location>
</feature>
<dbReference type="Proteomes" id="UP000887575">
    <property type="component" value="Unassembled WGS sequence"/>
</dbReference>